<feature type="compositionally biased region" description="Polar residues" evidence="1">
    <location>
        <begin position="179"/>
        <end position="188"/>
    </location>
</feature>
<dbReference type="InterPro" id="IPR043502">
    <property type="entry name" value="DNA/RNA_pol_sf"/>
</dbReference>
<protein>
    <submittedName>
        <fullName evidence="4">Reverse transcriptase domain-containing protein</fullName>
    </submittedName>
</protein>
<keyword evidence="5" id="KW-1185">Reference proteome</keyword>
<dbReference type="AlphaFoldDB" id="A0A9P1CGZ5"/>
<comment type="caution">
    <text evidence="2">The sequence shown here is derived from an EMBL/GenBank/DDBJ whole genome shotgun (WGS) entry which is preliminary data.</text>
</comment>
<name>A0A9P1CGZ5_9DINO</name>
<evidence type="ECO:0000313" key="3">
    <source>
        <dbReference type="EMBL" id="CAL1144317.1"/>
    </source>
</evidence>
<feature type="region of interest" description="Disordered" evidence="1">
    <location>
        <begin position="156"/>
        <end position="188"/>
    </location>
</feature>
<feature type="compositionally biased region" description="Low complexity" evidence="1">
    <location>
        <begin position="164"/>
        <end position="178"/>
    </location>
</feature>
<sequence length="1019" mass="114492">MTYADALAWLRYATALPWKSSTQQSIQWTAHSMKSTLLAWGAQLIAEGKVTPEERMLQGHHRSIAMPATGMHESLEKQPSVDQNIGGPFFLIEDAGVDPALASNLVSDGWTVTSFREITASPSDFTDQVFAELCHDVSLSLLQKSCIKGAWRSLQAPPNPEAHAPAGTSSAAGTPSATDNTWSESFPPKLTSSTVSQLKMKFCTNFPSEVVTPETQPSARLLALAFQLHQKKEYKWLPWKYRMSVARSEEMSLGRASKAPRLENVQLHQLLIDEIPSLEITNQNLGLNAVNRMFDLHNYAWAMVQACHLHRLRSYSLKFMSFLSVRLDAESGLRAPSILEAQHADKHIWHQIAELCESPEWTLDDALLEFTQNRGDLAALLQPRPKLTKPTPPPSNTPFKGGKAAKSSGATPQQDATVEEITSMEPARPDLSVHWTNWQTAESQPELTEELVQEEIEKGWLICFPGNLEDAKREYPLGVAVGKLSIATSDTRPPRLVVDFTVSGTNHNCDIPEHQQLPSAKDVVRSFPLRGHNEELGAMGLDVRAAHKLCVLHHSHRGLVGFSFKGRLYFYKVCPFGARFSAWWWARLGSFFTRLIHQFIYTAHALFLFVDDYLLVQRLDILPITAALVALLVQAFRLPISWRKAELHKEVNWIGWTFNFSIGQVKLQQSKREKLQRLIRELLTHPKTSKKTIEKFIGLALWITQLFPLMRAFLHHFYTDLYKAPGTSYSIDPGFWLTTLSCLSPDLQFTSRPIGTAIPEGGKLLSVRHQPVATLEDVRNCRLSEKRIWVRIMDPLSNKRSISKDSQRILNMFSTWLQYSNPIVSMNPKLPWAGEAAADACADKDHCQIGGFLRFANGDLRWFSEKWIASVFHQLEIPVSSDMQKDISSYETLAQICLLYSLCSLLPSQRFALTLKSLSDNTAAESTSNFLFTTKAPLCFFVEKLCLLSSAVHAQLDVSHIPGYANELADMISRMNLEEPLPPSLQASDRIRISLDQIWHPTKAVSIFPKGSTVSWPLP</sequence>
<accession>A0A9P1CGZ5</accession>
<dbReference type="OrthoDB" id="6103391at2759"/>
<dbReference type="InterPro" id="IPR052055">
    <property type="entry name" value="Hepadnavirus_pol/RT"/>
</dbReference>
<dbReference type="EMBL" id="CAMXCT030001534">
    <property type="protein sequence ID" value="CAL4778254.1"/>
    <property type="molecule type" value="Genomic_DNA"/>
</dbReference>
<dbReference type="GO" id="GO:0003964">
    <property type="term" value="F:RNA-directed DNA polymerase activity"/>
    <property type="evidence" value="ECO:0007669"/>
    <property type="project" value="UniProtKB-KW"/>
</dbReference>
<evidence type="ECO:0000313" key="5">
    <source>
        <dbReference type="Proteomes" id="UP001152797"/>
    </source>
</evidence>
<proteinExistence type="predicted"/>
<evidence type="ECO:0000256" key="1">
    <source>
        <dbReference type="SAM" id="MobiDB-lite"/>
    </source>
</evidence>
<reference evidence="3" key="2">
    <citation type="submission" date="2024-04" db="EMBL/GenBank/DDBJ databases">
        <authorList>
            <person name="Chen Y."/>
            <person name="Shah S."/>
            <person name="Dougan E. K."/>
            <person name="Thang M."/>
            <person name="Chan C."/>
        </authorList>
    </citation>
    <scope>NUCLEOTIDE SEQUENCE [LARGE SCALE GENOMIC DNA]</scope>
</reference>
<dbReference type="Proteomes" id="UP001152797">
    <property type="component" value="Unassembled WGS sequence"/>
</dbReference>
<organism evidence="2">
    <name type="scientific">Cladocopium goreaui</name>
    <dbReference type="NCBI Taxonomy" id="2562237"/>
    <lineage>
        <taxon>Eukaryota</taxon>
        <taxon>Sar</taxon>
        <taxon>Alveolata</taxon>
        <taxon>Dinophyceae</taxon>
        <taxon>Suessiales</taxon>
        <taxon>Symbiodiniaceae</taxon>
        <taxon>Cladocopium</taxon>
    </lineage>
</organism>
<dbReference type="EMBL" id="CAMXCT010001534">
    <property type="protein sequence ID" value="CAI3990942.1"/>
    <property type="molecule type" value="Genomic_DNA"/>
</dbReference>
<keyword evidence="4" id="KW-0695">RNA-directed DNA polymerase</keyword>
<dbReference type="EMBL" id="CAMXCT020001534">
    <property type="protein sequence ID" value="CAL1144317.1"/>
    <property type="molecule type" value="Genomic_DNA"/>
</dbReference>
<dbReference type="PANTHER" id="PTHR33050">
    <property type="entry name" value="REVERSE TRANSCRIPTASE DOMAIN-CONTAINING PROTEIN"/>
    <property type="match status" value="1"/>
</dbReference>
<dbReference type="PANTHER" id="PTHR33050:SF7">
    <property type="entry name" value="RIBONUCLEASE H"/>
    <property type="match status" value="1"/>
</dbReference>
<evidence type="ECO:0000313" key="4">
    <source>
        <dbReference type="EMBL" id="CAL4778254.1"/>
    </source>
</evidence>
<reference evidence="2" key="1">
    <citation type="submission" date="2022-10" db="EMBL/GenBank/DDBJ databases">
        <authorList>
            <person name="Chen Y."/>
            <person name="Dougan E. K."/>
            <person name="Chan C."/>
            <person name="Rhodes N."/>
            <person name="Thang M."/>
        </authorList>
    </citation>
    <scope>NUCLEOTIDE SEQUENCE</scope>
</reference>
<feature type="region of interest" description="Disordered" evidence="1">
    <location>
        <begin position="382"/>
        <end position="417"/>
    </location>
</feature>
<dbReference type="SUPFAM" id="SSF56672">
    <property type="entry name" value="DNA/RNA polymerases"/>
    <property type="match status" value="1"/>
</dbReference>
<gene>
    <name evidence="2" type="ORF">C1SCF055_LOCUS17890</name>
</gene>
<keyword evidence="4" id="KW-0548">Nucleotidyltransferase</keyword>
<keyword evidence="4" id="KW-0808">Transferase</keyword>
<evidence type="ECO:0000313" key="2">
    <source>
        <dbReference type="EMBL" id="CAI3990942.1"/>
    </source>
</evidence>